<dbReference type="STRING" id="1077348.A0A2G8RZC2"/>
<gene>
    <name evidence="2" type="ORF">GSI_11098</name>
</gene>
<dbReference type="AlphaFoldDB" id="A0A2G8RZC2"/>
<reference evidence="2 3" key="1">
    <citation type="journal article" date="2015" name="Sci. Rep.">
        <title>Chromosome-level genome map provides insights into diverse defense mechanisms in the medicinal fungus Ganoderma sinense.</title>
        <authorList>
            <person name="Zhu Y."/>
            <person name="Xu J."/>
            <person name="Sun C."/>
            <person name="Zhou S."/>
            <person name="Xu H."/>
            <person name="Nelson D.R."/>
            <person name="Qian J."/>
            <person name="Song J."/>
            <person name="Luo H."/>
            <person name="Xiang L."/>
            <person name="Li Y."/>
            <person name="Xu Z."/>
            <person name="Ji A."/>
            <person name="Wang L."/>
            <person name="Lu S."/>
            <person name="Hayward A."/>
            <person name="Sun W."/>
            <person name="Li X."/>
            <person name="Schwartz D.C."/>
            <person name="Wang Y."/>
            <person name="Chen S."/>
        </authorList>
    </citation>
    <scope>NUCLEOTIDE SEQUENCE [LARGE SCALE GENOMIC DNA]</scope>
    <source>
        <strain evidence="2 3">ZZ0214-1</strain>
    </source>
</reference>
<name>A0A2G8RZC2_9APHY</name>
<dbReference type="EMBL" id="AYKW01000036">
    <property type="protein sequence ID" value="PIL26834.1"/>
    <property type="molecule type" value="Genomic_DNA"/>
</dbReference>
<feature type="compositionally biased region" description="Basic and acidic residues" evidence="1">
    <location>
        <begin position="313"/>
        <end position="329"/>
    </location>
</feature>
<evidence type="ECO:0000256" key="1">
    <source>
        <dbReference type="SAM" id="MobiDB-lite"/>
    </source>
</evidence>
<dbReference type="Proteomes" id="UP000230002">
    <property type="component" value="Unassembled WGS sequence"/>
</dbReference>
<protein>
    <submittedName>
        <fullName evidence="2">Uncharacterized protein</fullName>
    </submittedName>
</protein>
<accession>A0A2G8RZC2</accession>
<sequence length="366" mass="38861">MSDEVGDERINVSHHGLEALLFVGLAHAPQLPLLFPLRVHILDQIFEFGDLVAIRHLITNQVHLCVDGFDVIVGVRMISETVRGHLLLRQIIPRFRTEQSSDRAHFVQVVNQLFSVPGLYRFIIEQGAYPQGGQEHFSIYPGPTANVSVFDIAGWLARCGLTEESIELMVPMAIRHRRESDGRRPDSTIPFASWPARLDDVTAVPPFAALTWTDDVADDDASMDEDHASIHGATAATAGPSDPVPMDETPDPAPATAPVPSAALPPASASNTTTAPTPAPSVTVTAPAPSTAATALAQPSTPAASSVPGPSTKPDEAAPPRMNDDHLHTELWPSFTLTTSIRSSGPGAPCHNLGSGSEGGECKDSG</sequence>
<keyword evidence="3" id="KW-1185">Reference proteome</keyword>
<evidence type="ECO:0000313" key="2">
    <source>
        <dbReference type="EMBL" id="PIL26834.1"/>
    </source>
</evidence>
<evidence type="ECO:0000313" key="3">
    <source>
        <dbReference type="Proteomes" id="UP000230002"/>
    </source>
</evidence>
<proteinExistence type="predicted"/>
<organism evidence="2 3">
    <name type="scientific">Ganoderma sinense ZZ0214-1</name>
    <dbReference type="NCBI Taxonomy" id="1077348"/>
    <lineage>
        <taxon>Eukaryota</taxon>
        <taxon>Fungi</taxon>
        <taxon>Dikarya</taxon>
        <taxon>Basidiomycota</taxon>
        <taxon>Agaricomycotina</taxon>
        <taxon>Agaricomycetes</taxon>
        <taxon>Polyporales</taxon>
        <taxon>Polyporaceae</taxon>
        <taxon>Ganoderma</taxon>
    </lineage>
</organism>
<feature type="compositionally biased region" description="Low complexity" evidence="1">
    <location>
        <begin position="258"/>
        <end position="306"/>
    </location>
</feature>
<dbReference type="OrthoDB" id="2919381at2759"/>
<comment type="caution">
    <text evidence="2">The sequence shown here is derived from an EMBL/GenBank/DDBJ whole genome shotgun (WGS) entry which is preliminary data.</text>
</comment>
<feature type="region of interest" description="Disordered" evidence="1">
    <location>
        <begin position="234"/>
        <end position="366"/>
    </location>
</feature>